<dbReference type="InterPro" id="IPR012967">
    <property type="entry name" value="COMT_dimerisation"/>
</dbReference>
<dbReference type="GO" id="GO:0008171">
    <property type="term" value="F:O-methyltransferase activity"/>
    <property type="evidence" value="ECO:0007669"/>
    <property type="project" value="InterPro"/>
</dbReference>
<feature type="active site" description="Proton acceptor" evidence="4">
    <location>
        <position position="312"/>
    </location>
</feature>
<dbReference type="InterPro" id="IPR036390">
    <property type="entry name" value="WH_DNA-bd_sf"/>
</dbReference>
<dbReference type="PIRSF" id="PIRSF005739">
    <property type="entry name" value="O-mtase"/>
    <property type="match status" value="1"/>
</dbReference>
<dbReference type="GO" id="GO:0032259">
    <property type="term" value="P:methylation"/>
    <property type="evidence" value="ECO:0007669"/>
    <property type="project" value="UniProtKB-KW"/>
</dbReference>
<dbReference type="InterPro" id="IPR029063">
    <property type="entry name" value="SAM-dependent_MTases_sf"/>
</dbReference>
<dbReference type="PANTHER" id="PTHR11746">
    <property type="entry name" value="O-METHYLTRANSFERASE"/>
    <property type="match status" value="1"/>
</dbReference>
<dbReference type="Gene3D" id="3.40.50.150">
    <property type="entry name" value="Vaccinia Virus protein VP39"/>
    <property type="match status" value="1"/>
</dbReference>
<keyword evidence="3" id="KW-0949">S-adenosyl-L-methionine</keyword>
<dbReference type="Pfam" id="PF08100">
    <property type="entry name" value="Dimerisation"/>
    <property type="match status" value="1"/>
</dbReference>
<dbReference type="InterPro" id="IPR001077">
    <property type="entry name" value="COMT_C"/>
</dbReference>
<feature type="domain" description="O-methyltransferase dimerisation" evidence="6">
    <location>
        <begin position="24"/>
        <end position="121"/>
    </location>
</feature>
<dbReference type="PROSITE" id="PS51683">
    <property type="entry name" value="SAM_OMT_II"/>
    <property type="match status" value="1"/>
</dbReference>
<gene>
    <name evidence="7" type="ORF">OsJ_13998</name>
</gene>
<protein>
    <submittedName>
        <fullName evidence="7">Uncharacterized protein</fullName>
    </submittedName>
</protein>
<dbReference type="Proteomes" id="UP000007752">
    <property type="component" value="Chromosome 4"/>
</dbReference>
<organism evidence="7">
    <name type="scientific">Oryza sativa subsp. japonica</name>
    <name type="common">Rice</name>
    <dbReference type="NCBI Taxonomy" id="39947"/>
    <lineage>
        <taxon>Eukaryota</taxon>
        <taxon>Viridiplantae</taxon>
        <taxon>Streptophyta</taxon>
        <taxon>Embryophyta</taxon>
        <taxon>Tracheophyta</taxon>
        <taxon>Spermatophyta</taxon>
        <taxon>Magnoliopsida</taxon>
        <taxon>Liliopsida</taxon>
        <taxon>Poales</taxon>
        <taxon>Poaceae</taxon>
        <taxon>BOP clade</taxon>
        <taxon>Oryzoideae</taxon>
        <taxon>Oryzeae</taxon>
        <taxon>Oryzinae</taxon>
        <taxon>Oryza</taxon>
        <taxon>Oryza sativa</taxon>
    </lineage>
</organism>
<feature type="domain" description="O-methyltransferase C-terminal" evidence="5">
    <location>
        <begin position="184"/>
        <end position="387"/>
    </location>
</feature>
<proteinExistence type="predicted"/>
<evidence type="ECO:0000259" key="5">
    <source>
        <dbReference type="Pfam" id="PF00891"/>
    </source>
</evidence>
<sequence length="407" mass="44568">MASYTPATDVAAGDEEEAACLQAFELMCAFTVPMTLKAAIELGLLDALVTAADDDDGRALTADELAARLPDALDKAEAASSVDRMLRLLASCNVVKCSTEAGPAGEPLRRRYSPAPVCRVVHRRRQQSPWISGPLGLVRHRRGLPEHLVRTKNSIEHLTNFIFHRNYIFFSICPAIDANLPRHQLAAAVGGGGAVAFERAHGAPMFEYMGTNRRLNTLFNQAMAQQSMIVINKLLDRFHGFDGVGVLVDVGGGTGGTLEMIMSRHKHITGVNFDLPHVISQAPSLPGVKHVAGNMFESIPNGDAIFLKSILHLQNDEDCIKILKNCHQALSDNGKLIAVEIVLPAIPEPVPTAQYPFQMDMIMLNNFRGGKERTELEFTKLAMDSSFSGTLRTTYIFANYWALEFNK</sequence>
<dbReference type="EMBL" id="CM000141">
    <property type="protein sequence ID" value="EAZ29943.1"/>
    <property type="molecule type" value="Genomic_DNA"/>
</dbReference>
<dbReference type="AlphaFoldDB" id="A3ARK4"/>
<dbReference type="SUPFAM" id="SSF53335">
    <property type="entry name" value="S-adenosyl-L-methionine-dependent methyltransferases"/>
    <property type="match status" value="1"/>
</dbReference>
<evidence type="ECO:0000259" key="6">
    <source>
        <dbReference type="Pfam" id="PF08100"/>
    </source>
</evidence>
<keyword evidence="2" id="KW-0808">Transferase</keyword>
<dbReference type="Pfam" id="PF00891">
    <property type="entry name" value="Methyltransf_2"/>
    <property type="match status" value="1"/>
</dbReference>
<dbReference type="FunFam" id="1.10.10.10:FF:000357">
    <property type="entry name" value="Caffeic acid 3-O-methyltransferase"/>
    <property type="match status" value="1"/>
</dbReference>
<evidence type="ECO:0000256" key="3">
    <source>
        <dbReference type="ARBA" id="ARBA00022691"/>
    </source>
</evidence>
<dbReference type="GO" id="GO:0046983">
    <property type="term" value="F:protein dimerization activity"/>
    <property type="evidence" value="ECO:0007669"/>
    <property type="project" value="InterPro"/>
</dbReference>
<dbReference type="InterPro" id="IPR036388">
    <property type="entry name" value="WH-like_DNA-bd_sf"/>
</dbReference>
<evidence type="ECO:0000256" key="4">
    <source>
        <dbReference type="PIRSR" id="PIRSR005739-1"/>
    </source>
</evidence>
<dbReference type="Gene3D" id="1.10.10.10">
    <property type="entry name" value="Winged helix-like DNA-binding domain superfamily/Winged helix DNA-binding domain"/>
    <property type="match status" value="1"/>
</dbReference>
<evidence type="ECO:0000313" key="7">
    <source>
        <dbReference type="EMBL" id="EAZ29943.1"/>
    </source>
</evidence>
<evidence type="ECO:0000256" key="2">
    <source>
        <dbReference type="ARBA" id="ARBA00022679"/>
    </source>
</evidence>
<keyword evidence="1" id="KW-0489">Methyltransferase</keyword>
<name>A3ARK4_ORYSJ</name>
<accession>A3ARK4</accession>
<evidence type="ECO:0000256" key="1">
    <source>
        <dbReference type="ARBA" id="ARBA00022603"/>
    </source>
</evidence>
<dbReference type="InterPro" id="IPR016461">
    <property type="entry name" value="COMT-like"/>
</dbReference>
<dbReference type="HOGENOM" id="CLU_005533_7_3_1"/>
<reference evidence="7" key="1">
    <citation type="journal article" date="2005" name="PLoS Biol.">
        <title>The genomes of Oryza sativa: a history of duplications.</title>
        <authorList>
            <person name="Yu J."/>
            <person name="Wang J."/>
            <person name="Lin W."/>
            <person name="Li S."/>
            <person name="Li H."/>
            <person name="Zhou J."/>
            <person name="Ni P."/>
            <person name="Dong W."/>
            <person name="Hu S."/>
            <person name="Zeng C."/>
            <person name="Zhang J."/>
            <person name="Zhang Y."/>
            <person name="Li R."/>
            <person name="Xu Z."/>
            <person name="Li S."/>
            <person name="Li X."/>
            <person name="Zheng H."/>
            <person name="Cong L."/>
            <person name="Lin L."/>
            <person name="Yin J."/>
            <person name="Geng J."/>
            <person name="Li G."/>
            <person name="Shi J."/>
            <person name="Liu J."/>
            <person name="Lv H."/>
            <person name="Li J."/>
            <person name="Wang J."/>
            <person name="Deng Y."/>
            <person name="Ran L."/>
            <person name="Shi X."/>
            <person name="Wang X."/>
            <person name="Wu Q."/>
            <person name="Li C."/>
            <person name="Ren X."/>
            <person name="Wang J."/>
            <person name="Wang X."/>
            <person name="Li D."/>
            <person name="Liu D."/>
            <person name="Zhang X."/>
            <person name="Ji Z."/>
            <person name="Zhao W."/>
            <person name="Sun Y."/>
            <person name="Zhang Z."/>
            <person name="Bao J."/>
            <person name="Han Y."/>
            <person name="Dong L."/>
            <person name="Ji J."/>
            <person name="Chen P."/>
            <person name="Wu S."/>
            <person name="Liu J."/>
            <person name="Xiao Y."/>
            <person name="Bu D."/>
            <person name="Tan J."/>
            <person name="Yang L."/>
            <person name="Ye C."/>
            <person name="Zhang J."/>
            <person name="Xu J."/>
            <person name="Zhou Y."/>
            <person name="Yu Y."/>
            <person name="Zhang B."/>
            <person name="Zhuang S."/>
            <person name="Wei H."/>
            <person name="Liu B."/>
            <person name="Lei M."/>
            <person name="Yu H."/>
            <person name="Li Y."/>
            <person name="Xu H."/>
            <person name="Wei S."/>
            <person name="He X."/>
            <person name="Fang L."/>
            <person name="Zhang Z."/>
            <person name="Zhang Y."/>
            <person name="Huang X."/>
            <person name="Su Z."/>
            <person name="Tong W."/>
            <person name="Li J."/>
            <person name="Tong Z."/>
            <person name="Li S."/>
            <person name="Ye J."/>
            <person name="Wang L."/>
            <person name="Fang L."/>
            <person name="Lei T."/>
            <person name="Chen C."/>
            <person name="Chen H."/>
            <person name="Xu Z."/>
            <person name="Li H."/>
            <person name="Huang H."/>
            <person name="Zhang F."/>
            <person name="Xu H."/>
            <person name="Li N."/>
            <person name="Zhao C."/>
            <person name="Li S."/>
            <person name="Dong L."/>
            <person name="Huang Y."/>
            <person name="Li L."/>
            <person name="Xi Y."/>
            <person name="Qi Q."/>
            <person name="Li W."/>
            <person name="Zhang B."/>
            <person name="Hu W."/>
            <person name="Zhang Y."/>
            <person name="Tian X."/>
            <person name="Jiao Y."/>
            <person name="Liang X."/>
            <person name="Jin J."/>
            <person name="Gao L."/>
            <person name="Zheng W."/>
            <person name="Hao B."/>
            <person name="Liu S."/>
            <person name="Wang W."/>
            <person name="Yuan L."/>
            <person name="Cao M."/>
            <person name="McDermott J."/>
            <person name="Samudrala R."/>
            <person name="Wang J."/>
            <person name="Wong G.K."/>
            <person name="Yang H."/>
        </authorList>
    </citation>
    <scope>NUCLEOTIDE SEQUENCE [LARGE SCALE GENOMIC DNA]</scope>
</reference>
<reference evidence="7" key="2">
    <citation type="submission" date="2008-12" db="EMBL/GenBank/DDBJ databases">
        <title>Improved gene annotation of the rice (Oryza sativa) genomes.</title>
        <authorList>
            <person name="Wang J."/>
            <person name="Li R."/>
            <person name="Fan W."/>
            <person name="Huang Q."/>
            <person name="Zhang J."/>
            <person name="Zhou Y."/>
            <person name="Hu Y."/>
            <person name="Zi S."/>
            <person name="Li J."/>
            <person name="Ni P."/>
            <person name="Zheng H."/>
            <person name="Zhang Y."/>
            <person name="Zhao M."/>
            <person name="Hao Q."/>
            <person name="McDermott J."/>
            <person name="Samudrala R."/>
            <person name="Kristiansen K."/>
            <person name="Wong G.K.-S."/>
        </authorList>
    </citation>
    <scope>NUCLEOTIDE SEQUENCE</scope>
</reference>
<dbReference type="SUPFAM" id="SSF46785">
    <property type="entry name" value="Winged helix' DNA-binding domain"/>
    <property type="match status" value="1"/>
</dbReference>